<sequence>MKLVKIVGYCAGGVAVGVAAVALAPFTGGGSVLGAASLAGSLLGAEALAVGAAVVGGAAGAAASVAGDAATEASRQSDVNQGRNEELARHTAEMHALKRQVTALLDQIANRDQFIVAAFGLGIACASTSRKLTDNLMEELDWLICGIGTRALLPAITQNKISEMRSNPPSINSAKALIKKHAFTSNEHEEIFNIIINTVDEFTEDNLQTAHGF</sequence>
<gene>
    <name evidence="1" type="ORF">L2102_11245</name>
</gene>
<reference evidence="1" key="1">
    <citation type="submission" date="2022-01" db="EMBL/GenBank/DDBJ databases">
        <title>Genetic Characterization of Carbapenem-resistant Citrobacter spp. from China: a multicenter study.</title>
        <authorList>
            <person name="Ye L."/>
        </authorList>
    </citation>
    <scope>NUCLEOTIDE SEQUENCE</scope>
    <source>
        <strain evidence="1">IR5464</strain>
    </source>
</reference>
<dbReference type="RefSeq" id="WP_003832208.1">
    <property type="nucleotide sequence ID" value="NZ_CBCYIE010000005.1"/>
</dbReference>
<protein>
    <submittedName>
        <fullName evidence="1">Uncharacterized protein</fullName>
    </submittedName>
</protein>
<comment type="caution">
    <text evidence="1">The sequence shown here is derived from an EMBL/GenBank/DDBJ whole genome shotgun (WGS) entry which is preliminary data.</text>
</comment>
<evidence type="ECO:0000313" key="1">
    <source>
        <dbReference type="EMBL" id="MDE9623902.1"/>
    </source>
</evidence>
<name>A0AAJ1NAI8_9ENTR</name>
<dbReference type="EMBL" id="JAKIHV010000006">
    <property type="protein sequence ID" value="MDE9623902.1"/>
    <property type="molecule type" value="Genomic_DNA"/>
</dbReference>
<dbReference type="AlphaFoldDB" id="A0AAJ1NAI8"/>
<dbReference type="Proteomes" id="UP001147046">
    <property type="component" value="Unassembled WGS sequence"/>
</dbReference>
<evidence type="ECO:0000313" key="2">
    <source>
        <dbReference type="Proteomes" id="UP001147046"/>
    </source>
</evidence>
<organism evidence="1 2">
    <name type="scientific">Citrobacter portucalensis</name>
    <dbReference type="NCBI Taxonomy" id="1639133"/>
    <lineage>
        <taxon>Bacteria</taxon>
        <taxon>Pseudomonadati</taxon>
        <taxon>Pseudomonadota</taxon>
        <taxon>Gammaproteobacteria</taxon>
        <taxon>Enterobacterales</taxon>
        <taxon>Enterobacteriaceae</taxon>
        <taxon>Citrobacter</taxon>
        <taxon>Citrobacter freundii complex</taxon>
    </lineage>
</organism>
<accession>A0AAJ1NAI8</accession>
<proteinExistence type="predicted"/>